<dbReference type="Gene3D" id="3.40.50.300">
    <property type="entry name" value="P-loop containing nucleotide triphosphate hydrolases"/>
    <property type="match status" value="1"/>
</dbReference>
<dbReference type="PROSITE" id="PS50929">
    <property type="entry name" value="ABC_TM1F"/>
    <property type="match status" value="1"/>
</dbReference>
<evidence type="ECO:0000256" key="5">
    <source>
        <dbReference type="SAM" id="Phobius"/>
    </source>
</evidence>
<dbReference type="InterPro" id="IPR003439">
    <property type="entry name" value="ABC_transporter-like_ATP-bd"/>
</dbReference>
<dbReference type="SUPFAM" id="SSF90123">
    <property type="entry name" value="ABC transporter transmembrane region"/>
    <property type="match status" value="1"/>
</dbReference>
<sequence length="545" mass="62620">MGMPPMRRFWKLLKQYQKEIRQIYAYALFIGIVNLTLPLGIQAIINFLQTGEYTTTWLILVGFVLVGITITGIIQVLQLRIVENIQQDLFTRSALEFAYRIPKISFIQLDKIHAPELVNRFFDTLTIQKGLPKILIDFSLAAFQIIFGLTLLAVYSPYFIVLGFSLAIILWIIFKFTGPQGLTTSLKESKYKYQLAYWLEEIARVNTSFKLFSKNKFHLNKTDDIVEGYLVSREKHFQVLISQFRLFIGFKVIVAAGLLLLGGYLVFQERMNIGQFVAAEIIIILIINSIEKILRIIDTIYDVLTALDKIGYITDIELDKKGGNATVITEQGLSLRAKEIVFGFPDDKNKIIDKVSFEINANDKVLLTGESGSGKSILLKILSGIHEIEEGQLYIDDVPFINYEMEKLYENFGVSFPTNQIFEGSFKDNIVIGRNISDREISETLKLLNLDDYLIHQPQGVDSFVDSGGRRLPRSIIQKLLVARIIIGKPKLLLMEDPLLFIEEDEKRKIIDYIMDEKRDWTVLVISDFYYWKEKCNKVINLNKN</sequence>
<dbReference type="InterPro" id="IPR025662">
    <property type="entry name" value="Sigma_54_int_dom_ATP-bd_1"/>
</dbReference>
<dbReference type="InterPro" id="IPR036640">
    <property type="entry name" value="ABC1_TM_sf"/>
</dbReference>
<dbReference type="PROSITE" id="PS00675">
    <property type="entry name" value="SIGMA54_INTERACT_1"/>
    <property type="match status" value="1"/>
</dbReference>
<protein>
    <submittedName>
        <fullName evidence="8">ABC transporter ATP-binding protein</fullName>
    </submittedName>
</protein>
<dbReference type="InterPro" id="IPR039421">
    <property type="entry name" value="Type_1_exporter"/>
</dbReference>
<dbReference type="Pfam" id="PF00664">
    <property type="entry name" value="ABC_membrane"/>
    <property type="match status" value="1"/>
</dbReference>
<keyword evidence="3 5" id="KW-1133">Transmembrane helix</keyword>
<keyword evidence="8" id="KW-0547">Nucleotide-binding</keyword>
<accession>A0AA37WF53</accession>
<keyword evidence="9" id="KW-1185">Reference proteome</keyword>
<dbReference type="RefSeq" id="WP_235291763.1">
    <property type="nucleotide sequence ID" value="NZ_BSOH01000027.1"/>
</dbReference>
<gene>
    <name evidence="8" type="ORF">GCM10007940_41570</name>
</gene>
<dbReference type="GO" id="GO:0016887">
    <property type="term" value="F:ATP hydrolysis activity"/>
    <property type="evidence" value="ECO:0007669"/>
    <property type="project" value="InterPro"/>
</dbReference>
<dbReference type="Gene3D" id="1.20.1560.10">
    <property type="entry name" value="ABC transporter type 1, transmembrane domain"/>
    <property type="match status" value="1"/>
</dbReference>
<dbReference type="Proteomes" id="UP001156666">
    <property type="component" value="Unassembled WGS sequence"/>
</dbReference>
<evidence type="ECO:0000313" key="8">
    <source>
        <dbReference type="EMBL" id="GLR19541.1"/>
    </source>
</evidence>
<evidence type="ECO:0000256" key="2">
    <source>
        <dbReference type="ARBA" id="ARBA00022692"/>
    </source>
</evidence>
<feature type="transmembrane region" description="Helical" evidence="5">
    <location>
        <begin position="273"/>
        <end position="290"/>
    </location>
</feature>
<reference evidence="8" key="1">
    <citation type="journal article" date="2014" name="Int. J. Syst. Evol. Microbiol.">
        <title>Complete genome sequence of Corynebacterium casei LMG S-19264T (=DSM 44701T), isolated from a smear-ripened cheese.</title>
        <authorList>
            <consortium name="US DOE Joint Genome Institute (JGI-PGF)"/>
            <person name="Walter F."/>
            <person name="Albersmeier A."/>
            <person name="Kalinowski J."/>
            <person name="Ruckert C."/>
        </authorList>
    </citation>
    <scope>NUCLEOTIDE SEQUENCE</scope>
    <source>
        <strain evidence="8">NBRC 108769</strain>
    </source>
</reference>
<feature type="transmembrane region" description="Helical" evidence="5">
    <location>
        <begin position="244"/>
        <end position="267"/>
    </location>
</feature>
<dbReference type="AlphaFoldDB" id="A0AA37WF53"/>
<organism evidence="8 9">
    <name type="scientific">Portibacter lacus</name>
    <dbReference type="NCBI Taxonomy" id="1099794"/>
    <lineage>
        <taxon>Bacteria</taxon>
        <taxon>Pseudomonadati</taxon>
        <taxon>Bacteroidota</taxon>
        <taxon>Saprospiria</taxon>
        <taxon>Saprospirales</taxon>
        <taxon>Haliscomenobacteraceae</taxon>
        <taxon>Portibacter</taxon>
    </lineage>
</organism>
<evidence type="ECO:0000259" key="7">
    <source>
        <dbReference type="PROSITE" id="PS50929"/>
    </source>
</evidence>
<keyword evidence="8" id="KW-0067">ATP-binding</keyword>
<comment type="subcellular location">
    <subcellularLocation>
        <location evidence="1">Cell membrane</location>
        <topology evidence="1">Multi-pass membrane protein</topology>
    </subcellularLocation>
</comment>
<dbReference type="PANTHER" id="PTHR43394">
    <property type="entry name" value="ATP-DEPENDENT PERMEASE MDL1, MITOCHONDRIAL"/>
    <property type="match status" value="1"/>
</dbReference>
<keyword evidence="4 5" id="KW-0472">Membrane</keyword>
<feature type="domain" description="ABC transporter" evidence="6">
    <location>
        <begin position="335"/>
        <end position="545"/>
    </location>
</feature>
<feature type="transmembrane region" description="Helical" evidence="5">
    <location>
        <begin position="23"/>
        <end position="45"/>
    </location>
</feature>
<dbReference type="Pfam" id="PF00005">
    <property type="entry name" value="ABC_tran"/>
    <property type="match status" value="1"/>
</dbReference>
<proteinExistence type="predicted"/>
<evidence type="ECO:0000259" key="6">
    <source>
        <dbReference type="PROSITE" id="PS50893"/>
    </source>
</evidence>
<dbReference type="SUPFAM" id="SSF52540">
    <property type="entry name" value="P-loop containing nucleoside triphosphate hydrolases"/>
    <property type="match status" value="1"/>
</dbReference>
<comment type="caution">
    <text evidence="8">The sequence shown here is derived from an EMBL/GenBank/DDBJ whole genome shotgun (WGS) entry which is preliminary data.</text>
</comment>
<dbReference type="GO" id="GO:0015421">
    <property type="term" value="F:ABC-type oligopeptide transporter activity"/>
    <property type="evidence" value="ECO:0007669"/>
    <property type="project" value="TreeGrafter"/>
</dbReference>
<dbReference type="PROSITE" id="PS50893">
    <property type="entry name" value="ABC_TRANSPORTER_2"/>
    <property type="match status" value="1"/>
</dbReference>
<feature type="domain" description="ABC transmembrane type-1" evidence="7">
    <location>
        <begin position="27"/>
        <end position="302"/>
    </location>
</feature>
<name>A0AA37WF53_9BACT</name>
<dbReference type="PANTHER" id="PTHR43394:SF4">
    <property type="entry name" value="TOXIN SECRETION ABC TRANSPORTER ATP-BINDING PROTEIN"/>
    <property type="match status" value="1"/>
</dbReference>
<evidence type="ECO:0000256" key="3">
    <source>
        <dbReference type="ARBA" id="ARBA00022989"/>
    </source>
</evidence>
<dbReference type="GO" id="GO:0005886">
    <property type="term" value="C:plasma membrane"/>
    <property type="evidence" value="ECO:0007669"/>
    <property type="project" value="UniProtKB-SubCell"/>
</dbReference>
<evidence type="ECO:0000256" key="4">
    <source>
        <dbReference type="ARBA" id="ARBA00023136"/>
    </source>
</evidence>
<dbReference type="InterPro" id="IPR027417">
    <property type="entry name" value="P-loop_NTPase"/>
</dbReference>
<feature type="transmembrane region" description="Helical" evidence="5">
    <location>
        <begin position="158"/>
        <end position="177"/>
    </location>
</feature>
<dbReference type="EMBL" id="BSOH01000027">
    <property type="protein sequence ID" value="GLR19541.1"/>
    <property type="molecule type" value="Genomic_DNA"/>
</dbReference>
<feature type="transmembrane region" description="Helical" evidence="5">
    <location>
        <begin position="57"/>
        <end position="77"/>
    </location>
</feature>
<evidence type="ECO:0000256" key="1">
    <source>
        <dbReference type="ARBA" id="ARBA00004651"/>
    </source>
</evidence>
<dbReference type="GO" id="GO:0005524">
    <property type="term" value="F:ATP binding"/>
    <property type="evidence" value="ECO:0007669"/>
    <property type="project" value="UniProtKB-KW"/>
</dbReference>
<keyword evidence="2 5" id="KW-0812">Transmembrane</keyword>
<dbReference type="InterPro" id="IPR011527">
    <property type="entry name" value="ABC1_TM_dom"/>
</dbReference>
<reference evidence="8" key="2">
    <citation type="submission" date="2023-01" db="EMBL/GenBank/DDBJ databases">
        <title>Draft genome sequence of Portibacter lacus strain NBRC 108769.</title>
        <authorList>
            <person name="Sun Q."/>
            <person name="Mori K."/>
        </authorList>
    </citation>
    <scope>NUCLEOTIDE SEQUENCE</scope>
    <source>
        <strain evidence="8">NBRC 108769</strain>
    </source>
</reference>
<evidence type="ECO:0000313" key="9">
    <source>
        <dbReference type="Proteomes" id="UP001156666"/>
    </source>
</evidence>